<proteinExistence type="inferred from homology"/>
<evidence type="ECO:0000256" key="1">
    <source>
        <dbReference type="ARBA" id="ARBA00004240"/>
    </source>
</evidence>
<evidence type="ECO:0000256" key="6">
    <source>
        <dbReference type="ARBA" id="ARBA00022737"/>
    </source>
</evidence>
<dbReference type="GO" id="GO:0005786">
    <property type="term" value="C:signal recognition particle, endoplasmic reticulum targeting"/>
    <property type="evidence" value="ECO:0007669"/>
    <property type="project" value="UniProtKB-UniRule"/>
</dbReference>
<dbReference type="SUPFAM" id="SSF48452">
    <property type="entry name" value="TPR-like"/>
    <property type="match status" value="2"/>
</dbReference>
<accession>A0A8C7NFQ5</accession>
<organism evidence="15 16">
    <name type="scientific">Oncorhynchus mykiss</name>
    <name type="common">Rainbow trout</name>
    <name type="synonym">Salmo gairdneri</name>
    <dbReference type="NCBI Taxonomy" id="8022"/>
    <lineage>
        <taxon>Eukaryota</taxon>
        <taxon>Metazoa</taxon>
        <taxon>Chordata</taxon>
        <taxon>Craniata</taxon>
        <taxon>Vertebrata</taxon>
        <taxon>Euteleostomi</taxon>
        <taxon>Actinopterygii</taxon>
        <taxon>Neopterygii</taxon>
        <taxon>Teleostei</taxon>
        <taxon>Protacanthopterygii</taxon>
        <taxon>Salmoniformes</taxon>
        <taxon>Salmonidae</taxon>
        <taxon>Salmoninae</taxon>
        <taxon>Oncorhynchus</taxon>
    </lineage>
</organism>
<reference evidence="15" key="3">
    <citation type="submission" date="2025-09" db="UniProtKB">
        <authorList>
            <consortium name="Ensembl"/>
        </authorList>
    </citation>
    <scope>IDENTIFICATION</scope>
</reference>
<evidence type="ECO:0000256" key="7">
    <source>
        <dbReference type="ARBA" id="ARBA00022803"/>
    </source>
</evidence>
<evidence type="ECO:0000256" key="2">
    <source>
        <dbReference type="ARBA" id="ARBA00004496"/>
    </source>
</evidence>
<evidence type="ECO:0000256" key="10">
    <source>
        <dbReference type="ARBA" id="ARBA00023274"/>
    </source>
</evidence>
<sequence length="649" mass="72058">MASGGGTVASLWTEVNRCGQNGDFTRAIKAVNKILHEVKEDVTALHCKIVCLLQNGSFKEALNVMNTYSKILGSELIVFEKAYCEYRLNRVESALKTIEGVSEQTDKLKELYGQRYDECKAVYTDLIRNSQDEYEEERKTNLSAVVAAMSTWEKASPDDLGLSETTYELSYNAACTLIGQGQLTEAMNKLQEAEELCRVSLSEDLDITEEDIESELAVIHSQMAYVMQLQGRTEVALQLYNQVIKLKPSDVGLLAVTANNIITINKDQNVFDSKKKVKLTNGDGVEYKLAKKQLQAIEFNKALLAMYTNQADQCRKLSSGLQSQNPGHPRPVLIQVAQLCREKQHSKAMELLQCFADQHPESASGIKLTMAQLYLTQACDILRSIEDFKHKQGMISALVTMYNHEEDIDSAIDVFSQAIQHYQSEQPGSSIHLALIREAADFKLKYGRKKEAISDLEQLWKQNTNDIHTLAQLISAYSLVDQDKAKSLSKHLPSLESMSFNVDVDELENSHGANYVRKKAAKPLHINSKCYIRKLPKNYDQTANPDQERWLPMRERTYYRGRKKGKKKEQVGKGTQGATSGAASDLDASKTANSPPTSPRPGSAQASASTSVPAASNVVPPRQQKPATAGPGARKKAPQKKKKGGKGGW</sequence>
<evidence type="ECO:0000256" key="9">
    <source>
        <dbReference type="ARBA" id="ARBA00023135"/>
    </source>
</evidence>
<feature type="domain" description="Signal recognition particle SRP72 subunit RNA-binding" evidence="14">
    <location>
        <begin position="533"/>
        <end position="561"/>
    </location>
</feature>
<dbReference type="FunFam" id="1.25.40.10:FF:000062">
    <property type="entry name" value="Signal recognition particle subunit SRP72"/>
    <property type="match status" value="1"/>
</dbReference>
<evidence type="ECO:0000313" key="16">
    <source>
        <dbReference type="Proteomes" id="UP000694395"/>
    </source>
</evidence>
<dbReference type="FunFam" id="1.25.40.10:FF:000133">
    <property type="entry name" value="Signal recognition particle subunit SRP72"/>
    <property type="match status" value="1"/>
</dbReference>
<comment type="function">
    <text evidence="11">Component of the signal recognition particle (SRP) complex, a ribonucleoprotein complex that mediates the cotranslational targeting of secretory and membrane proteins to the endoplasmic reticulum (ER).</text>
</comment>
<dbReference type="Proteomes" id="UP000694395">
    <property type="component" value="Chromosome 14"/>
</dbReference>
<evidence type="ECO:0000256" key="11">
    <source>
        <dbReference type="PIRNR" id="PIRNR038922"/>
    </source>
</evidence>
<comment type="subcellular location">
    <subcellularLocation>
        <location evidence="2 11">Cytoplasm</location>
    </subcellularLocation>
    <subcellularLocation>
        <location evidence="1">Endoplasmic reticulum</location>
    </subcellularLocation>
</comment>
<dbReference type="InterPro" id="IPR013699">
    <property type="entry name" value="Signal_recog_part_SRP72_RNA-bd"/>
</dbReference>
<evidence type="ECO:0000256" key="12">
    <source>
        <dbReference type="PROSITE-ProRule" id="PRU00339"/>
    </source>
</evidence>
<keyword evidence="7 12" id="KW-0802">TPR repeat</keyword>
<feature type="region of interest" description="Disordered" evidence="13">
    <location>
        <begin position="539"/>
        <end position="649"/>
    </location>
</feature>
<evidence type="ECO:0000313" key="15">
    <source>
        <dbReference type="Ensembl" id="ENSOMYP00000006970.2"/>
    </source>
</evidence>
<dbReference type="AlphaFoldDB" id="A0A8C7NFQ5"/>
<keyword evidence="9 11" id="KW-0733">Signal recognition particle</keyword>
<comment type="similarity">
    <text evidence="3 11">Belongs to the SRP72 family.</text>
</comment>
<dbReference type="Pfam" id="PF08492">
    <property type="entry name" value="SRP72"/>
    <property type="match status" value="1"/>
</dbReference>
<protein>
    <recommendedName>
        <fullName evidence="4 11">Signal recognition particle subunit SRP72</fullName>
    </recommendedName>
</protein>
<evidence type="ECO:0000256" key="5">
    <source>
        <dbReference type="ARBA" id="ARBA00022490"/>
    </source>
</evidence>
<keyword evidence="8" id="KW-0256">Endoplasmic reticulum</keyword>
<feature type="compositionally biased region" description="Basic residues" evidence="13">
    <location>
        <begin position="633"/>
        <end position="649"/>
    </location>
</feature>
<keyword evidence="6" id="KW-0677">Repeat</keyword>
<dbReference type="GO" id="GO:0008312">
    <property type="term" value="F:7S RNA binding"/>
    <property type="evidence" value="ECO:0007669"/>
    <property type="project" value="InterPro"/>
</dbReference>
<dbReference type="GO" id="GO:0005783">
    <property type="term" value="C:endoplasmic reticulum"/>
    <property type="evidence" value="ECO:0007669"/>
    <property type="project" value="UniProtKB-SubCell"/>
</dbReference>
<feature type="compositionally biased region" description="Basic and acidic residues" evidence="13">
    <location>
        <begin position="546"/>
        <end position="558"/>
    </location>
</feature>
<evidence type="ECO:0000256" key="4">
    <source>
        <dbReference type="ARBA" id="ARBA00018350"/>
    </source>
</evidence>
<dbReference type="InterPro" id="IPR011990">
    <property type="entry name" value="TPR-like_helical_dom_sf"/>
</dbReference>
<keyword evidence="10 11" id="KW-0687">Ribonucleoprotein</keyword>
<dbReference type="PIRSF" id="PIRSF038922">
    <property type="entry name" value="SRP72"/>
    <property type="match status" value="1"/>
</dbReference>
<dbReference type="InterPro" id="IPR019734">
    <property type="entry name" value="TPR_rpt"/>
</dbReference>
<feature type="repeat" description="TPR" evidence="12">
    <location>
        <begin position="217"/>
        <end position="250"/>
    </location>
</feature>
<keyword evidence="5 11" id="KW-0963">Cytoplasm</keyword>
<reference evidence="15" key="1">
    <citation type="submission" date="2020-07" db="EMBL/GenBank/DDBJ databases">
        <title>A long reads based de novo assembly of the rainbow trout Arlee double haploid line genome.</title>
        <authorList>
            <person name="Gao G."/>
            <person name="Palti Y."/>
        </authorList>
    </citation>
    <scope>NUCLEOTIDE SEQUENCE [LARGE SCALE GENOMIC DNA]</scope>
</reference>
<dbReference type="GeneTree" id="ENSGT00390000013264"/>
<dbReference type="PANTHER" id="PTHR14094">
    <property type="entry name" value="SIGNAL RECOGNITION PARTICLE 72"/>
    <property type="match status" value="1"/>
</dbReference>
<evidence type="ECO:0000256" key="3">
    <source>
        <dbReference type="ARBA" id="ARBA00007676"/>
    </source>
</evidence>
<evidence type="ECO:0000256" key="8">
    <source>
        <dbReference type="ARBA" id="ARBA00022824"/>
    </source>
</evidence>
<dbReference type="GO" id="GO:0006614">
    <property type="term" value="P:SRP-dependent cotranslational protein targeting to membrane"/>
    <property type="evidence" value="ECO:0007669"/>
    <property type="project" value="UniProtKB-UniRule"/>
</dbReference>
<feature type="compositionally biased region" description="Polar residues" evidence="13">
    <location>
        <begin position="604"/>
        <end position="614"/>
    </location>
</feature>
<dbReference type="PROSITE" id="PS50005">
    <property type="entry name" value="TPR"/>
    <property type="match status" value="1"/>
</dbReference>
<evidence type="ECO:0000256" key="13">
    <source>
        <dbReference type="SAM" id="MobiDB-lite"/>
    </source>
</evidence>
<dbReference type="Ensembl" id="ENSOMYT00000007755.2">
    <property type="protein sequence ID" value="ENSOMYP00000006970.2"/>
    <property type="gene ID" value="ENSOMYG00000003507.2"/>
</dbReference>
<dbReference type="PANTHER" id="PTHR14094:SF9">
    <property type="entry name" value="SIGNAL RECOGNITION PARTICLE SUBUNIT SRP72"/>
    <property type="match status" value="1"/>
</dbReference>
<dbReference type="GO" id="GO:0043022">
    <property type="term" value="F:ribosome binding"/>
    <property type="evidence" value="ECO:0007669"/>
    <property type="project" value="TreeGrafter"/>
</dbReference>
<dbReference type="FunFam" id="1.25.40.10:FF:000191">
    <property type="entry name" value="Signal recognition particle subunit SRP72"/>
    <property type="match status" value="1"/>
</dbReference>
<dbReference type="InterPro" id="IPR026270">
    <property type="entry name" value="SRP72"/>
</dbReference>
<reference evidence="15" key="2">
    <citation type="submission" date="2025-08" db="UniProtKB">
        <authorList>
            <consortium name="Ensembl"/>
        </authorList>
    </citation>
    <scope>IDENTIFICATION</scope>
</reference>
<dbReference type="Gene3D" id="1.25.40.10">
    <property type="entry name" value="Tetratricopeptide repeat domain"/>
    <property type="match status" value="3"/>
</dbReference>
<evidence type="ECO:0000259" key="14">
    <source>
        <dbReference type="Pfam" id="PF08492"/>
    </source>
</evidence>
<keyword evidence="16" id="KW-1185">Reference proteome</keyword>
<name>A0A8C7NFQ5_ONCMY</name>
<dbReference type="SUPFAM" id="SSF81901">
    <property type="entry name" value="HCP-like"/>
    <property type="match status" value="1"/>
</dbReference>